<dbReference type="PRINTS" id="PR00039">
    <property type="entry name" value="HTHLYSR"/>
</dbReference>
<dbReference type="Pfam" id="PF00126">
    <property type="entry name" value="HTH_1"/>
    <property type="match status" value="1"/>
</dbReference>
<evidence type="ECO:0000256" key="2">
    <source>
        <dbReference type="ARBA" id="ARBA00023015"/>
    </source>
</evidence>
<organism evidence="6 7">
    <name type="scientific">Lysinibacillus macroides</name>
    <dbReference type="NCBI Taxonomy" id="33935"/>
    <lineage>
        <taxon>Bacteria</taxon>
        <taxon>Bacillati</taxon>
        <taxon>Bacillota</taxon>
        <taxon>Bacilli</taxon>
        <taxon>Bacillales</taxon>
        <taxon>Bacillaceae</taxon>
        <taxon>Lysinibacillus</taxon>
    </lineage>
</organism>
<comment type="similarity">
    <text evidence="1">Belongs to the LysR transcriptional regulatory family.</text>
</comment>
<gene>
    <name evidence="6" type="ORF">ADM90_23015</name>
</gene>
<dbReference type="Gene3D" id="1.10.10.10">
    <property type="entry name" value="Winged helix-like DNA-binding domain superfamily/Winged helix DNA-binding domain"/>
    <property type="match status" value="1"/>
</dbReference>
<keyword evidence="7" id="KW-1185">Reference proteome</keyword>
<dbReference type="InterPro" id="IPR036388">
    <property type="entry name" value="WH-like_DNA-bd_sf"/>
</dbReference>
<dbReference type="Proteomes" id="UP000037977">
    <property type="component" value="Unassembled WGS sequence"/>
</dbReference>
<dbReference type="GO" id="GO:0000976">
    <property type="term" value="F:transcription cis-regulatory region binding"/>
    <property type="evidence" value="ECO:0007669"/>
    <property type="project" value="TreeGrafter"/>
</dbReference>
<dbReference type="OrthoDB" id="9785745at2"/>
<dbReference type="InterPro" id="IPR000847">
    <property type="entry name" value="LysR_HTH_N"/>
</dbReference>
<name>A0A0M9DFZ7_9BACI</name>
<evidence type="ECO:0000259" key="5">
    <source>
        <dbReference type="PROSITE" id="PS50931"/>
    </source>
</evidence>
<reference evidence="6 7" key="1">
    <citation type="submission" date="2015-07" db="EMBL/GenBank/DDBJ databases">
        <title>Genome sequencing project for genomic taxonomy and phylogenomics of Bacillus-like bacteria.</title>
        <authorList>
            <person name="Liu B."/>
            <person name="Wang J."/>
            <person name="Zhu Y."/>
            <person name="Liu G."/>
            <person name="Chen Q."/>
            <person name="Chen Z."/>
            <person name="Che J."/>
            <person name="Ge C."/>
            <person name="Shi H."/>
            <person name="Pan Z."/>
            <person name="Liu X."/>
        </authorList>
    </citation>
    <scope>NUCLEOTIDE SEQUENCE [LARGE SCALE GENOMIC DNA]</scope>
    <source>
        <strain evidence="6 7">DSM 54</strain>
    </source>
</reference>
<evidence type="ECO:0000256" key="1">
    <source>
        <dbReference type="ARBA" id="ARBA00009437"/>
    </source>
</evidence>
<dbReference type="PATRIC" id="fig|33935.3.peg.3855"/>
<dbReference type="STRING" id="33935.ADM90_23015"/>
<dbReference type="Gene3D" id="3.40.190.290">
    <property type="match status" value="1"/>
</dbReference>
<evidence type="ECO:0000256" key="4">
    <source>
        <dbReference type="ARBA" id="ARBA00023163"/>
    </source>
</evidence>
<evidence type="ECO:0000256" key="3">
    <source>
        <dbReference type="ARBA" id="ARBA00023125"/>
    </source>
</evidence>
<proteinExistence type="inferred from homology"/>
<dbReference type="AlphaFoldDB" id="A0A0M9DFZ7"/>
<dbReference type="InterPro" id="IPR036390">
    <property type="entry name" value="WH_DNA-bd_sf"/>
</dbReference>
<keyword evidence="4" id="KW-0804">Transcription</keyword>
<dbReference type="Pfam" id="PF03466">
    <property type="entry name" value="LysR_substrate"/>
    <property type="match status" value="1"/>
</dbReference>
<dbReference type="PANTHER" id="PTHR30126:SF39">
    <property type="entry name" value="HTH-TYPE TRANSCRIPTIONAL REGULATOR CYSL"/>
    <property type="match status" value="1"/>
</dbReference>
<dbReference type="GO" id="GO:0003700">
    <property type="term" value="F:DNA-binding transcription factor activity"/>
    <property type="evidence" value="ECO:0007669"/>
    <property type="project" value="InterPro"/>
</dbReference>
<feature type="domain" description="HTH lysR-type" evidence="5">
    <location>
        <begin position="1"/>
        <end position="58"/>
    </location>
</feature>
<dbReference type="PROSITE" id="PS50931">
    <property type="entry name" value="HTH_LYSR"/>
    <property type="match status" value="1"/>
</dbReference>
<protein>
    <submittedName>
        <fullName evidence="6">LysR family transcriptional regulator</fullName>
    </submittedName>
</protein>
<dbReference type="EMBL" id="LGCI01000014">
    <property type="protein sequence ID" value="KOY80079.1"/>
    <property type="molecule type" value="Genomic_DNA"/>
</dbReference>
<evidence type="ECO:0000313" key="7">
    <source>
        <dbReference type="Proteomes" id="UP000037977"/>
    </source>
</evidence>
<keyword evidence="3" id="KW-0238">DNA-binding</keyword>
<dbReference type="InterPro" id="IPR005119">
    <property type="entry name" value="LysR_subst-bd"/>
</dbReference>
<dbReference type="SUPFAM" id="SSF53850">
    <property type="entry name" value="Periplasmic binding protein-like II"/>
    <property type="match status" value="1"/>
</dbReference>
<dbReference type="RefSeq" id="WP_053997175.1">
    <property type="nucleotide sequence ID" value="NZ_CP065643.1"/>
</dbReference>
<comment type="caution">
    <text evidence="6">The sequence shown here is derived from an EMBL/GenBank/DDBJ whole genome shotgun (WGS) entry which is preliminary data.</text>
</comment>
<dbReference type="CDD" id="cd08420">
    <property type="entry name" value="PBP2_CysL_like"/>
    <property type="match status" value="1"/>
</dbReference>
<dbReference type="FunFam" id="1.10.10.10:FF:000001">
    <property type="entry name" value="LysR family transcriptional regulator"/>
    <property type="match status" value="1"/>
</dbReference>
<evidence type="ECO:0000313" key="6">
    <source>
        <dbReference type="EMBL" id="KOY80079.1"/>
    </source>
</evidence>
<dbReference type="SUPFAM" id="SSF46785">
    <property type="entry name" value="Winged helix' DNA-binding domain"/>
    <property type="match status" value="1"/>
</dbReference>
<sequence>MQYDALKTFVTLVEVNNFTKTSEILHISQPSVSLHIKNLEQELHTTLFIRSPKSVQITPTGEILYKRAKQIMAITEAARDDIATYHHEVQGSLIIGASFTIGEYILPPILANLHQQFPQLEIQVIIGNTKEIIQYTKLLQVDIGLIEGQAQDQELFIQPFMQDELFIVSASDHPLTRQKPITADKLQQQSWVAREEGSGTRYYLDHLFRANGLQIHSLLTISSNQGVKESVVQGLGLSLLSACVIEREVKNGDLTTLPLEGQHFMRTFSYLYSPTMKNKRNVDILMNALLKKLS</sequence>
<dbReference type="PANTHER" id="PTHR30126">
    <property type="entry name" value="HTH-TYPE TRANSCRIPTIONAL REGULATOR"/>
    <property type="match status" value="1"/>
</dbReference>
<accession>A0A0M9DFZ7</accession>
<keyword evidence="2" id="KW-0805">Transcription regulation</keyword>